<evidence type="ECO:0000313" key="3">
    <source>
        <dbReference type="Proteomes" id="UP000053029"/>
    </source>
</evidence>
<accession>A0A0D2HI73</accession>
<reference evidence="2 3" key="1">
    <citation type="submission" date="2015-01" db="EMBL/GenBank/DDBJ databases">
        <title>The Genome Sequence of Fonsecaea pedrosoi CBS 271.37.</title>
        <authorList>
            <consortium name="The Broad Institute Genomics Platform"/>
            <person name="Cuomo C."/>
            <person name="de Hoog S."/>
            <person name="Gorbushina A."/>
            <person name="Stielow B."/>
            <person name="Teixiera M."/>
            <person name="Abouelleil A."/>
            <person name="Chapman S.B."/>
            <person name="Priest M."/>
            <person name="Young S.K."/>
            <person name="Wortman J."/>
            <person name="Nusbaum C."/>
            <person name="Birren B."/>
        </authorList>
    </citation>
    <scope>NUCLEOTIDE SEQUENCE [LARGE SCALE GENOMIC DNA]</scope>
    <source>
        <strain evidence="2 3">CBS 271.37</strain>
    </source>
</reference>
<dbReference type="Gene3D" id="3.80.10.10">
    <property type="entry name" value="Ribonuclease Inhibitor"/>
    <property type="match status" value="1"/>
</dbReference>
<dbReference type="SUPFAM" id="SSF52047">
    <property type="entry name" value="RNI-like"/>
    <property type="match status" value="1"/>
</dbReference>
<feature type="region of interest" description="Disordered" evidence="1">
    <location>
        <begin position="676"/>
        <end position="696"/>
    </location>
</feature>
<gene>
    <name evidence="2" type="ORF">Z517_03381</name>
</gene>
<dbReference type="GeneID" id="25302871"/>
<dbReference type="InterPro" id="IPR032675">
    <property type="entry name" value="LRR_dom_sf"/>
</dbReference>
<evidence type="ECO:0000313" key="2">
    <source>
        <dbReference type="EMBL" id="KIW84134.1"/>
    </source>
</evidence>
<organism evidence="2 3">
    <name type="scientific">Fonsecaea pedrosoi CBS 271.37</name>
    <dbReference type="NCBI Taxonomy" id="1442368"/>
    <lineage>
        <taxon>Eukaryota</taxon>
        <taxon>Fungi</taxon>
        <taxon>Dikarya</taxon>
        <taxon>Ascomycota</taxon>
        <taxon>Pezizomycotina</taxon>
        <taxon>Eurotiomycetes</taxon>
        <taxon>Chaetothyriomycetidae</taxon>
        <taxon>Chaetothyriales</taxon>
        <taxon>Herpotrichiellaceae</taxon>
        <taxon>Fonsecaea</taxon>
    </lineage>
</organism>
<dbReference type="Proteomes" id="UP000053029">
    <property type="component" value="Unassembled WGS sequence"/>
</dbReference>
<feature type="region of interest" description="Disordered" evidence="1">
    <location>
        <begin position="710"/>
        <end position="770"/>
    </location>
</feature>
<name>A0A0D2HI73_9EURO</name>
<dbReference type="RefSeq" id="XP_013287942.1">
    <property type="nucleotide sequence ID" value="XM_013432488.1"/>
</dbReference>
<dbReference type="AlphaFoldDB" id="A0A0D2HI73"/>
<evidence type="ECO:0000256" key="1">
    <source>
        <dbReference type="SAM" id="MobiDB-lite"/>
    </source>
</evidence>
<feature type="region of interest" description="Disordered" evidence="1">
    <location>
        <begin position="517"/>
        <end position="553"/>
    </location>
</feature>
<sequence>MRDLTAVQLTCKAWFSDAQRILYTNIQIVGKDDPLMLRRWKVSRAVRLIRLRSTLRSRPLLAALVRTLHVPDPNIPLYSTRGDPNPEYDAYLCTVASVVMQCPNLEALTGFAAFYNHTFDRLTHALSTRTKLRQHVWIIAENEDVSVRSQTQLPPGLLDEHQTYQFELYHQRWKRLETLMLSSPGGLGVIEHELFIRVLHSLPELRNLCVSSFDPDDFHDNTLLALPPWVTTLRLEECLGVTDAGLTQWAANPNAAQIERLSLIHQNVTSLLTLSKIFASLGRLWKFTILQTDVVLSWPKEVRVLFQPVLASASLRFLHWDIHSLSPEAPGDGDGIVAEDGSQMPNMHLALSISHNGFPWLRCLRAPRDTCPPGALQSVCQTVGKGDTTVSDDSSIYHLQGSTRSNSLQAARLRAQKIACQISTQSLNHILPCARQCPGMSTSSPMSSHLAQISNIQVPAVSHACNSNRNNFSAYENTVHELVSPVSPETNPFSPLVPDDGIISPITADREERSWYNRDSDKEVMAPPPQRPHVSSEAIANPESRRRPRSEEGMCVCGGWGSQKVEERRCGLTPPPRNPLRLAAGAPNLVSSVHVDLLGHSSSGLQPMDRRWSLVPDSTTGAEQYSRPLFYLQPDIPGRDENGGLIGWGELLNVHEKVKVRTDDSSVAVEVGTLSPNTCSGKGSWDQCPGSGEQQPGEFSAIVKVLSAPPLLHTKKDRPRSKPTPKTSSKLSLALGLGSSKEKLSNETASRHVPRPNGDRGGCVSVSDFF</sequence>
<dbReference type="EMBL" id="KN846970">
    <property type="protein sequence ID" value="KIW84134.1"/>
    <property type="molecule type" value="Genomic_DNA"/>
</dbReference>
<feature type="compositionally biased region" description="Low complexity" evidence="1">
    <location>
        <begin position="724"/>
        <end position="739"/>
    </location>
</feature>
<dbReference type="OrthoDB" id="3210378at2759"/>
<proteinExistence type="predicted"/>
<keyword evidence="3" id="KW-1185">Reference proteome</keyword>
<feature type="compositionally biased region" description="Basic residues" evidence="1">
    <location>
        <begin position="713"/>
        <end position="723"/>
    </location>
</feature>
<feature type="compositionally biased region" description="Basic and acidic residues" evidence="1">
    <location>
        <begin position="543"/>
        <end position="552"/>
    </location>
</feature>
<dbReference type="HOGENOM" id="CLU_008827_2_0_1"/>
<protein>
    <submittedName>
        <fullName evidence="2">Unplaced genomic scaffold supercont1.2, whole genome shotgun sequence</fullName>
    </submittedName>
</protein>
<dbReference type="VEuPathDB" id="FungiDB:Z517_03381"/>
<dbReference type="STRING" id="1442368.A0A0D2HI73"/>